<keyword evidence="8 10" id="KW-0443">Lipid metabolism</keyword>
<dbReference type="EMBL" id="MDYQ01000073">
    <property type="protein sequence ID" value="PRP83921.1"/>
    <property type="molecule type" value="Genomic_DNA"/>
</dbReference>
<comment type="function">
    <text evidence="10">Regulates also the sphingolipid metabolism.</text>
</comment>
<reference evidence="11 12" key="1">
    <citation type="journal article" date="2018" name="Genome Biol. Evol.">
        <title>Multiple Roots of Fruiting Body Formation in Amoebozoa.</title>
        <authorList>
            <person name="Hillmann F."/>
            <person name="Forbes G."/>
            <person name="Novohradska S."/>
            <person name="Ferling I."/>
            <person name="Riege K."/>
            <person name="Groth M."/>
            <person name="Westermann M."/>
            <person name="Marz M."/>
            <person name="Spaller T."/>
            <person name="Winckler T."/>
            <person name="Schaap P."/>
            <person name="Glockner G."/>
        </authorList>
    </citation>
    <scope>NUCLEOTIDE SEQUENCE [LARGE SCALE GENOMIC DNA]</scope>
    <source>
        <strain evidence="11 12">Jena</strain>
    </source>
</reference>
<keyword evidence="5 10" id="KW-0256">Endoplasmic reticulum</keyword>
<dbReference type="STRING" id="1890364.A0A2P6NJ04"/>
<comment type="caution">
    <text evidence="10">Lacks conserved residue(s) required for the propagation of feature annotation.</text>
</comment>
<keyword evidence="10" id="KW-0333">Golgi apparatus</keyword>
<dbReference type="GO" id="GO:0000139">
    <property type="term" value="C:Golgi membrane"/>
    <property type="evidence" value="ECO:0007669"/>
    <property type="project" value="UniProtKB-SubCell"/>
</dbReference>
<keyword evidence="10" id="KW-0746">Sphingolipid metabolism</keyword>
<keyword evidence="4 10" id="KW-0812">Transmembrane</keyword>
<evidence type="ECO:0000256" key="5">
    <source>
        <dbReference type="ARBA" id="ARBA00022824"/>
    </source>
</evidence>
<evidence type="ECO:0000313" key="11">
    <source>
        <dbReference type="EMBL" id="PRP83921.1"/>
    </source>
</evidence>
<comment type="caution">
    <text evidence="11">The sequence shown here is derived from an EMBL/GenBank/DDBJ whole genome shotgun (WGS) entry which is preliminary data.</text>
</comment>
<dbReference type="GO" id="GO:0006665">
    <property type="term" value="P:sphingolipid metabolic process"/>
    <property type="evidence" value="ECO:0007669"/>
    <property type="project" value="UniProtKB-UniRule"/>
</dbReference>
<dbReference type="GO" id="GO:0005789">
    <property type="term" value="C:endoplasmic reticulum membrane"/>
    <property type="evidence" value="ECO:0007669"/>
    <property type="project" value="UniProtKB-SubCell"/>
</dbReference>
<name>A0A2P6NJ04_9EUKA</name>
<proteinExistence type="inferred from homology"/>
<keyword evidence="12" id="KW-1185">Reference proteome</keyword>
<evidence type="ECO:0000256" key="1">
    <source>
        <dbReference type="ARBA" id="ARBA00004477"/>
    </source>
</evidence>
<dbReference type="Proteomes" id="UP000241769">
    <property type="component" value="Unassembled WGS sequence"/>
</dbReference>
<dbReference type="Pfam" id="PF04161">
    <property type="entry name" value="Arv1"/>
    <property type="match status" value="1"/>
</dbReference>
<dbReference type="InParanoid" id="A0A2P6NJ04"/>
<accession>A0A2P6NJ04</accession>
<dbReference type="OrthoDB" id="2192830at2759"/>
<comment type="subcellular location">
    <subcellularLocation>
        <location evidence="1 10">Endoplasmic reticulum membrane</location>
        <topology evidence="1 10">Multi-pass membrane protein</topology>
    </subcellularLocation>
    <subcellularLocation>
        <location evidence="10">Golgi apparatus membrane</location>
        <topology evidence="10">Multi-pass membrane protein</topology>
    </subcellularLocation>
</comment>
<evidence type="ECO:0000256" key="7">
    <source>
        <dbReference type="ARBA" id="ARBA00023055"/>
    </source>
</evidence>
<evidence type="ECO:0000256" key="3">
    <source>
        <dbReference type="ARBA" id="ARBA00022448"/>
    </source>
</evidence>
<dbReference type="GO" id="GO:0097036">
    <property type="term" value="P:regulation of plasma membrane sterol distribution"/>
    <property type="evidence" value="ECO:0007669"/>
    <property type="project" value="UniProtKB-UniRule"/>
</dbReference>
<comment type="function">
    <text evidence="10">Mediator of sterol homeostasis involved in sterol uptake, trafficking and distribution into membranes.</text>
</comment>
<comment type="similarity">
    <text evidence="2 10">Belongs to the ARV1 family.</text>
</comment>
<evidence type="ECO:0000256" key="2">
    <source>
        <dbReference type="ARBA" id="ARBA00009187"/>
    </source>
</evidence>
<evidence type="ECO:0000256" key="10">
    <source>
        <dbReference type="RuleBase" id="RU368065"/>
    </source>
</evidence>
<feature type="transmembrane region" description="Helical" evidence="10">
    <location>
        <begin position="77"/>
        <end position="96"/>
    </location>
</feature>
<evidence type="ECO:0000256" key="4">
    <source>
        <dbReference type="ARBA" id="ARBA00022692"/>
    </source>
</evidence>
<organism evidence="11 12">
    <name type="scientific">Planoprotostelium fungivorum</name>
    <dbReference type="NCBI Taxonomy" id="1890364"/>
    <lineage>
        <taxon>Eukaryota</taxon>
        <taxon>Amoebozoa</taxon>
        <taxon>Evosea</taxon>
        <taxon>Variosea</taxon>
        <taxon>Cavosteliida</taxon>
        <taxon>Cavosteliaceae</taxon>
        <taxon>Planoprotostelium</taxon>
    </lineage>
</organism>
<dbReference type="AlphaFoldDB" id="A0A2P6NJ04"/>
<keyword evidence="6 10" id="KW-1133">Transmembrane helix</keyword>
<feature type="transmembrane region" description="Helical" evidence="10">
    <location>
        <begin position="34"/>
        <end position="56"/>
    </location>
</feature>
<evidence type="ECO:0000256" key="6">
    <source>
        <dbReference type="ARBA" id="ARBA00022989"/>
    </source>
</evidence>
<keyword evidence="3 10" id="KW-0813">Transport</keyword>
<evidence type="ECO:0000256" key="8">
    <source>
        <dbReference type="ARBA" id="ARBA00023098"/>
    </source>
</evidence>
<evidence type="ECO:0000256" key="9">
    <source>
        <dbReference type="ARBA" id="ARBA00023136"/>
    </source>
</evidence>
<gene>
    <name evidence="11" type="ORF">PROFUN_08858</name>
</gene>
<dbReference type="GO" id="GO:0032366">
    <property type="term" value="P:intracellular sterol transport"/>
    <property type="evidence" value="ECO:0007669"/>
    <property type="project" value="UniProtKB-UniRule"/>
</dbReference>
<evidence type="ECO:0000313" key="12">
    <source>
        <dbReference type="Proteomes" id="UP000241769"/>
    </source>
</evidence>
<sequence length="165" mass="18563">MQWNCQWGSETNPMFERTTHQLNIKPRAADFSEYVQIASFTMLEMMLYVFFILVIAEIGRRIIGGAKRTSFGTLSRGIILSSFGKGFIFLSMIWKYPLSQFNCLLSLFIASSNVIATKAATGSGTIDSILFIAVAQVLRLLFQSLTDLLFDAKPTCPVYNCFRIT</sequence>
<dbReference type="InterPro" id="IPR007290">
    <property type="entry name" value="Arv1"/>
</dbReference>
<dbReference type="GO" id="GO:0016125">
    <property type="term" value="P:sterol metabolic process"/>
    <property type="evidence" value="ECO:0007669"/>
    <property type="project" value="UniProtKB-UniRule"/>
</dbReference>
<protein>
    <recommendedName>
        <fullName evidence="10">Protein ARV</fullName>
    </recommendedName>
</protein>
<keyword evidence="9 10" id="KW-0472">Membrane</keyword>
<keyword evidence="7 10" id="KW-0445">Lipid transport</keyword>